<dbReference type="InterPro" id="IPR030395">
    <property type="entry name" value="GP_PDE_dom"/>
</dbReference>
<evidence type="ECO:0000259" key="1">
    <source>
        <dbReference type="PROSITE" id="PS51704"/>
    </source>
</evidence>
<dbReference type="AlphaFoldDB" id="A0A4Y4D3I0"/>
<dbReference type="RefSeq" id="WP_141354554.1">
    <property type="nucleotide sequence ID" value="NZ_BJNV01000078.1"/>
</dbReference>
<evidence type="ECO:0000313" key="3">
    <source>
        <dbReference type="Proteomes" id="UP000318422"/>
    </source>
</evidence>
<comment type="caution">
    <text evidence="2">The sequence shown here is derived from an EMBL/GenBank/DDBJ whole genome shotgun (WGS) entry which is preliminary data.</text>
</comment>
<accession>A0A4Y4D3I0</accession>
<protein>
    <submittedName>
        <fullName evidence="2">Glycerophosphoryl diester phosphodiesterase</fullName>
    </submittedName>
</protein>
<name>A0A4Y4D3I0_ZOORA</name>
<dbReference type="Gene3D" id="3.20.20.190">
    <property type="entry name" value="Phosphatidylinositol (PI) phosphodiesterase"/>
    <property type="match status" value="1"/>
</dbReference>
<gene>
    <name evidence="2" type="primary">ugpQ</name>
    <name evidence="2" type="ORF">ZRA01_34130</name>
</gene>
<dbReference type="PROSITE" id="PS50007">
    <property type="entry name" value="PIPLC_X_DOMAIN"/>
    <property type="match status" value="1"/>
</dbReference>
<dbReference type="PANTHER" id="PTHR46211">
    <property type="entry name" value="GLYCEROPHOSPHORYL DIESTER PHOSPHODIESTERASE"/>
    <property type="match status" value="1"/>
</dbReference>
<dbReference type="GO" id="GO:0006629">
    <property type="term" value="P:lipid metabolic process"/>
    <property type="evidence" value="ECO:0007669"/>
    <property type="project" value="InterPro"/>
</dbReference>
<dbReference type="Pfam" id="PF03009">
    <property type="entry name" value="GDPD"/>
    <property type="match status" value="1"/>
</dbReference>
<dbReference type="PROSITE" id="PS51704">
    <property type="entry name" value="GP_PDE"/>
    <property type="match status" value="1"/>
</dbReference>
<dbReference type="Proteomes" id="UP000318422">
    <property type="component" value="Unassembled WGS sequence"/>
</dbReference>
<keyword evidence="3" id="KW-1185">Reference proteome</keyword>
<dbReference type="PANTHER" id="PTHR46211:SF1">
    <property type="entry name" value="GLYCEROPHOSPHODIESTER PHOSPHODIESTERASE, CYTOPLASMIC"/>
    <property type="match status" value="1"/>
</dbReference>
<feature type="domain" description="GP-PDE" evidence="1">
    <location>
        <begin position="7"/>
        <end position="245"/>
    </location>
</feature>
<proteinExistence type="predicted"/>
<sequence length="246" mass="26014">MLRWPWPKVIAHRCGGALAPENTLAGLAIAARIGCRAVEFDVMLSRDGEPVLIHDETLDRCANSSGTVAALDGALLMATDVGERFHHAFAGETIPSLDAALRRCRELGLAANLEIKPAQGHDVETGRVVGRRLASLGVDDRPALLLSSFSADALEAAMEDVDDIPRGWLAGAFDAAALKTASRLGCASIHLALDGLEAAHVVAARAAGLEVLVYTVNRLADARRLASWGVGGLFTDRPDLLLDTIR</sequence>
<dbReference type="NCBIfam" id="NF006989">
    <property type="entry name" value="PRK09454.1"/>
    <property type="match status" value="1"/>
</dbReference>
<organism evidence="2 3">
    <name type="scientific">Zoogloea ramigera</name>
    <dbReference type="NCBI Taxonomy" id="350"/>
    <lineage>
        <taxon>Bacteria</taxon>
        <taxon>Pseudomonadati</taxon>
        <taxon>Pseudomonadota</taxon>
        <taxon>Betaproteobacteria</taxon>
        <taxon>Rhodocyclales</taxon>
        <taxon>Zoogloeaceae</taxon>
        <taxon>Zoogloea</taxon>
    </lineage>
</organism>
<dbReference type="GO" id="GO:0008081">
    <property type="term" value="F:phosphoric diester hydrolase activity"/>
    <property type="evidence" value="ECO:0007669"/>
    <property type="project" value="InterPro"/>
</dbReference>
<dbReference type="InterPro" id="IPR017946">
    <property type="entry name" value="PLC-like_Pdiesterase_TIM-brl"/>
</dbReference>
<dbReference type="EMBL" id="BJNV01000078">
    <property type="protein sequence ID" value="GEC97340.1"/>
    <property type="molecule type" value="Genomic_DNA"/>
</dbReference>
<dbReference type="OrthoDB" id="9795622at2"/>
<evidence type="ECO:0000313" key="2">
    <source>
        <dbReference type="EMBL" id="GEC97340.1"/>
    </source>
</evidence>
<reference evidence="2 3" key="1">
    <citation type="submission" date="2019-06" db="EMBL/GenBank/DDBJ databases">
        <title>Whole genome shotgun sequence of Zoogloea ramigera NBRC 15342.</title>
        <authorList>
            <person name="Hosoyama A."/>
            <person name="Uohara A."/>
            <person name="Ohji S."/>
            <person name="Ichikawa N."/>
        </authorList>
    </citation>
    <scope>NUCLEOTIDE SEQUENCE [LARGE SCALE GENOMIC DNA]</scope>
    <source>
        <strain evidence="2 3">NBRC 15342</strain>
    </source>
</reference>
<dbReference type="SUPFAM" id="SSF51695">
    <property type="entry name" value="PLC-like phosphodiesterases"/>
    <property type="match status" value="1"/>
</dbReference>